<evidence type="ECO:0000259" key="3">
    <source>
        <dbReference type="PROSITE" id="PS50048"/>
    </source>
</evidence>
<dbReference type="EMBL" id="AZNH01000069">
    <property type="protein sequence ID" value="KID83016.1"/>
    <property type="molecule type" value="Genomic_DNA"/>
</dbReference>
<comment type="caution">
    <text evidence="4">The sequence shown here is derived from an EMBL/GenBank/DDBJ whole genome shotgun (WGS) entry which is preliminary data.</text>
</comment>
<feature type="domain" description="Zn(2)-C6 fungal-type" evidence="3">
    <location>
        <begin position="26"/>
        <end position="54"/>
    </location>
</feature>
<dbReference type="GO" id="GO:0000976">
    <property type="term" value="F:transcription cis-regulatory region binding"/>
    <property type="evidence" value="ECO:0007669"/>
    <property type="project" value="TreeGrafter"/>
</dbReference>
<accession>A0A0B4GZT7</accession>
<gene>
    <name evidence="4" type="ORF">MGU_09712</name>
</gene>
<dbReference type="PANTHER" id="PTHR37534">
    <property type="entry name" value="TRANSCRIPTIONAL ACTIVATOR PROTEIN UGA3"/>
    <property type="match status" value="1"/>
</dbReference>
<dbReference type="InterPro" id="IPR001138">
    <property type="entry name" value="Zn2Cys6_DnaBD"/>
</dbReference>
<comment type="subcellular location">
    <subcellularLocation>
        <location evidence="1">Nucleus</location>
    </subcellularLocation>
</comment>
<evidence type="ECO:0000256" key="2">
    <source>
        <dbReference type="ARBA" id="ARBA00023242"/>
    </source>
</evidence>
<organism evidence="4 5">
    <name type="scientific">Metarhizium guizhouense (strain ARSEF 977)</name>
    <dbReference type="NCBI Taxonomy" id="1276136"/>
    <lineage>
        <taxon>Eukaryota</taxon>
        <taxon>Fungi</taxon>
        <taxon>Dikarya</taxon>
        <taxon>Ascomycota</taxon>
        <taxon>Pezizomycotina</taxon>
        <taxon>Sordariomycetes</taxon>
        <taxon>Hypocreomycetidae</taxon>
        <taxon>Hypocreales</taxon>
        <taxon>Clavicipitaceae</taxon>
        <taxon>Metarhizium</taxon>
    </lineage>
</organism>
<dbReference type="InterPro" id="IPR036864">
    <property type="entry name" value="Zn2-C6_fun-type_DNA-bd_sf"/>
</dbReference>
<dbReference type="InterPro" id="IPR021858">
    <property type="entry name" value="Fun_TF"/>
</dbReference>
<dbReference type="PROSITE" id="PS00463">
    <property type="entry name" value="ZN2_CY6_FUNGAL_1"/>
    <property type="match status" value="1"/>
</dbReference>
<dbReference type="GO" id="GO:0008270">
    <property type="term" value="F:zinc ion binding"/>
    <property type="evidence" value="ECO:0007669"/>
    <property type="project" value="InterPro"/>
</dbReference>
<dbReference type="PANTHER" id="PTHR37534:SF49">
    <property type="entry name" value="LYSINE BIOSYNTHESIS REGULATORY PROTEIN LYS14"/>
    <property type="match status" value="1"/>
</dbReference>
<name>A0A0B4GZT7_METGA</name>
<evidence type="ECO:0000313" key="4">
    <source>
        <dbReference type="EMBL" id="KID83016.1"/>
    </source>
</evidence>
<reference evidence="4 5" key="1">
    <citation type="journal article" date="2014" name="Proc. Natl. Acad. Sci. U.S.A.">
        <title>Trajectory and genomic determinants of fungal-pathogen speciation and host adaptation.</title>
        <authorList>
            <person name="Hu X."/>
            <person name="Xiao G."/>
            <person name="Zheng P."/>
            <person name="Shang Y."/>
            <person name="Su Y."/>
            <person name="Zhang X."/>
            <person name="Liu X."/>
            <person name="Zhan S."/>
            <person name="St Leger R.J."/>
            <person name="Wang C."/>
        </authorList>
    </citation>
    <scope>NUCLEOTIDE SEQUENCE [LARGE SCALE GENOMIC DNA]</scope>
    <source>
        <strain evidence="4 5">ARSEF 977</strain>
    </source>
</reference>
<keyword evidence="2" id="KW-0539">Nucleus</keyword>
<dbReference type="GO" id="GO:0045944">
    <property type="term" value="P:positive regulation of transcription by RNA polymerase II"/>
    <property type="evidence" value="ECO:0007669"/>
    <property type="project" value="TreeGrafter"/>
</dbReference>
<dbReference type="Proteomes" id="UP000031192">
    <property type="component" value="Unassembled WGS sequence"/>
</dbReference>
<evidence type="ECO:0000256" key="1">
    <source>
        <dbReference type="ARBA" id="ARBA00004123"/>
    </source>
</evidence>
<dbReference type="Pfam" id="PF11951">
    <property type="entry name" value="Fungal_trans_2"/>
    <property type="match status" value="1"/>
</dbReference>
<sequence>METVDMFNPNRTPTGSRKKKTRTFSGCWTCRSRRIKCDERRPVCDRCSRARIACQGYGVRLNWTNTPSNGGTSTHGRATVSGNDKYAGSADNRAGAAFAAAASWEYAKHTPPCSSLGFRPAQVDELTVPSCQRDLLHHWVSFMCKNMVPVDLVDNPYRVVYLPFAFKGVDLPVTQSSSNLALFHGLCAVSAENQLYLCMAKPGVTKLLAARHNRLALQHLQLAINFQSPRDSDNVTAVLSAILFCILRDVVGGEARNWRGHVQGALGCLADPSEIEVQAGSHMHMVLEQLLCLAVFGNVKTTYDIDTLISKLPGSSSYMSQYHGVDKFILRSVFAINQYVAGIGSRSNTASISNLELQRLELQARLHAPATVSPGIYLRREDAQAAMHYAHVYYYALLIYFQRCLYQPSPESISGMVDRALCHLETAEEIAGASNGCILLWPCLVIAAECGSSCIKARALEWFKLKRRHGFASVDTGANILTNYWNWRDENPDEASRTTWQEFVRGTEDDVVPI</sequence>
<dbReference type="AlphaFoldDB" id="A0A0B4GZT7"/>
<dbReference type="Gene3D" id="4.10.240.10">
    <property type="entry name" value="Zn(2)-C6 fungal-type DNA-binding domain"/>
    <property type="match status" value="1"/>
</dbReference>
<dbReference type="PROSITE" id="PS50048">
    <property type="entry name" value="ZN2_CY6_FUNGAL_2"/>
    <property type="match status" value="1"/>
</dbReference>
<dbReference type="OrthoDB" id="3477330at2759"/>
<evidence type="ECO:0000313" key="5">
    <source>
        <dbReference type="Proteomes" id="UP000031192"/>
    </source>
</evidence>
<dbReference type="CDD" id="cd00067">
    <property type="entry name" value="GAL4"/>
    <property type="match status" value="1"/>
</dbReference>
<proteinExistence type="predicted"/>
<protein>
    <submittedName>
        <fullName evidence="4">Fungal Zn binuclear cluster domain containing protein</fullName>
    </submittedName>
</protein>
<dbReference type="GO" id="GO:0005634">
    <property type="term" value="C:nucleus"/>
    <property type="evidence" value="ECO:0007669"/>
    <property type="project" value="UniProtKB-SubCell"/>
</dbReference>
<dbReference type="SUPFAM" id="SSF57701">
    <property type="entry name" value="Zn2/Cys6 DNA-binding domain"/>
    <property type="match status" value="1"/>
</dbReference>
<keyword evidence="5" id="KW-1185">Reference proteome</keyword>
<dbReference type="HOGENOM" id="CLU_009030_3_0_1"/>
<dbReference type="Pfam" id="PF00172">
    <property type="entry name" value="Zn_clus"/>
    <property type="match status" value="1"/>
</dbReference>
<dbReference type="SMART" id="SM00066">
    <property type="entry name" value="GAL4"/>
    <property type="match status" value="1"/>
</dbReference>
<dbReference type="GO" id="GO:0000981">
    <property type="term" value="F:DNA-binding transcription factor activity, RNA polymerase II-specific"/>
    <property type="evidence" value="ECO:0007669"/>
    <property type="project" value="InterPro"/>
</dbReference>